<comment type="caution">
    <text evidence="1">The sequence shown here is derived from an EMBL/GenBank/DDBJ whole genome shotgun (WGS) entry which is preliminary data.</text>
</comment>
<gene>
    <name evidence="1" type="ORF">V1477_000793</name>
</gene>
<accession>A0ABD2CZZ6</accession>
<name>A0ABD2CZZ6_VESMC</name>
<sequence length="95" mass="10961">MQQLPRDKTWINITRGIEESNRIPVGLMGMGSCPFFFSSSTKSRVTVSPWVSRCNNLRVILAIHRSPMGRKYYRANGCISKDFQNFERLSEIFSI</sequence>
<dbReference type="EMBL" id="JAYRBN010000008">
    <property type="protein sequence ID" value="KAL2750690.1"/>
    <property type="molecule type" value="Genomic_DNA"/>
</dbReference>
<protein>
    <submittedName>
        <fullName evidence="1">Uncharacterized protein</fullName>
    </submittedName>
</protein>
<dbReference type="Proteomes" id="UP001607303">
    <property type="component" value="Unassembled WGS sequence"/>
</dbReference>
<dbReference type="PROSITE" id="PS51257">
    <property type="entry name" value="PROKAR_LIPOPROTEIN"/>
    <property type="match status" value="1"/>
</dbReference>
<evidence type="ECO:0000313" key="2">
    <source>
        <dbReference type="Proteomes" id="UP001607303"/>
    </source>
</evidence>
<proteinExistence type="predicted"/>
<evidence type="ECO:0000313" key="1">
    <source>
        <dbReference type="EMBL" id="KAL2750690.1"/>
    </source>
</evidence>
<keyword evidence="2" id="KW-1185">Reference proteome</keyword>
<reference evidence="1 2" key="1">
    <citation type="journal article" date="2024" name="Ann. Entomol. Soc. Am.">
        <title>Genomic analyses of the southern and eastern yellowjacket wasps (Hymenoptera: Vespidae) reveal evolutionary signatures of social life.</title>
        <authorList>
            <person name="Catto M.A."/>
            <person name="Caine P.B."/>
            <person name="Orr S.E."/>
            <person name="Hunt B.G."/>
            <person name="Goodisman M.A.D."/>
        </authorList>
    </citation>
    <scope>NUCLEOTIDE SEQUENCE [LARGE SCALE GENOMIC DNA]</scope>
    <source>
        <strain evidence="1">232</strain>
        <tissue evidence="1">Head and thorax</tissue>
    </source>
</reference>
<dbReference type="AlphaFoldDB" id="A0ABD2CZZ6"/>
<organism evidence="1 2">
    <name type="scientific">Vespula maculifrons</name>
    <name type="common">Eastern yellow jacket</name>
    <name type="synonym">Wasp</name>
    <dbReference type="NCBI Taxonomy" id="7453"/>
    <lineage>
        <taxon>Eukaryota</taxon>
        <taxon>Metazoa</taxon>
        <taxon>Ecdysozoa</taxon>
        <taxon>Arthropoda</taxon>
        <taxon>Hexapoda</taxon>
        <taxon>Insecta</taxon>
        <taxon>Pterygota</taxon>
        <taxon>Neoptera</taxon>
        <taxon>Endopterygota</taxon>
        <taxon>Hymenoptera</taxon>
        <taxon>Apocrita</taxon>
        <taxon>Aculeata</taxon>
        <taxon>Vespoidea</taxon>
        <taxon>Vespidae</taxon>
        <taxon>Vespinae</taxon>
        <taxon>Vespula</taxon>
    </lineage>
</organism>